<feature type="region of interest" description="Disordered" evidence="1">
    <location>
        <begin position="240"/>
        <end position="259"/>
    </location>
</feature>
<dbReference type="InParanoid" id="A0A2K1QL83"/>
<organism evidence="2 3">
    <name type="scientific">Sphaceloma murrayae</name>
    <dbReference type="NCBI Taxonomy" id="2082308"/>
    <lineage>
        <taxon>Eukaryota</taxon>
        <taxon>Fungi</taxon>
        <taxon>Dikarya</taxon>
        <taxon>Ascomycota</taxon>
        <taxon>Pezizomycotina</taxon>
        <taxon>Dothideomycetes</taxon>
        <taxon>Dothideomycetidae</taxon>
        <taxon>Myriangiales</taxon>
        <taxon>Elsinoaceae</taxon>
        <taxon>Sphaceloma</taxon>
    </lineage>
</organism>
<dbReference type="EMBL" id="NKHZ01000068">
    <property type="protein sequence ID" value="PNS15731.1"/>
    <property type="molecule type" value="Genomic_DNA"/>
</dbReference>
<feature type="compositionally biased region" description="Basic and acidic residues" evidence="1">
    <location>
        <begin position="249"/>
        <end position="259"/>
    </location>
</feature>
<feature type="compositionally biased region" description="Polar residues" evidence="1">
    <location>
        <begin position="126"/>
        <end position="136"/>
    </location>
</feature>
<dbReference type="OrthoDB" id="5398515at2759"/>
<evidence type="ECO:0000313" key="2">
    <source>
        <dbReference type="EMBL" id="PNS15731.1"/>
    </source>
</evidence>
<sequence length="404" mass="44758">MAASPATPPPAERLHTPPTPLHGAKFDTWEPYSPRRSVRVQQRQQQNRITKSPSQGRGRSRTPTTTSTPRLRKAELQRQPSHQAPSPPSSPDGQRQAGTGASIASWKHLTQADLFAYDGSADALPTSENMLPTPSKTPRRQRVNCKSTPHKRRERITLDSPQESPSSHRFQVHIDSQDRQPEMEPSENNPFVGPRQRAKRGRPSRDRRNQEEIDMDAAVADGRGQIFMFRGKKILRLYQDGPSSDDEEGPGHRYHDQSSRIRAAAGITAHRPLTRSYLAPRILFADEDHHVEDQIADEEALTDIEEYGLAQLQPEVDQNAEESTPSLAQQERIEPATTPTSDDAASLVPSQTSSKGKKPSPFDSWPRQKPGSASRSVSGTKRPLPGNAEESVGKRTRSNASTSA</sequence>
<feature type="region of interest" description="Disordered" evidence="1">
    <location>
        <begin position="305"/>
        <end position="404"/>
    </location>
</feature>
<evidence type="ECO:0000313" key="3">
    <source>
        <dbReference type="Proteomes" id="UP000243797"/>
    </source>
</evidence>
<evidence type="ECO:0000256" key="1">
    <source>
        <dbReference type="SAM" id="MobiDB-lite"/>
    </source>
</evidence>
<name>A0A2K1QL83_9PEZI</name>
<keyword evidence="3" id="KW-1185">Reference proteome</keyword>
<feature type="region of interest" description="Disordered" evidence="1">
    <location>
        <begin position="123"/>
        <end position="216"/>
    </location>
</feature>
<feature type="compositionally biased region" description="Low complexity" evidence="1">
    <location>
        <begin position="39"/>
        <end position="48"/>
    </location>
</feature>
<feature type="compositionally biased region" description="Basic residues" evidence="1">
    <location>
        <begin position="137"/>
        <end position="154"/>
    </location>
</feature>
<feature type="compositionally biased region" description="Pro residues" evidence="1">
    <location>
        <begin position="1"/>
        <end position="11"/>
    </location>
</feature>
<dbReference type="Proteomes" id="UP000243797">
    <property type="component" value="Unassembled WGS sequence"/>
</dbReference>
<protein>
    <submittedName>
        <fullName evidence="2">Uncharacterized protein</fullName>
    </submittedName>
</protein>
<feature type="region of interest" description="Disordered" evidence="1">
    <location>
        <begin position="1"/>
        <end position="105"/>
    </location>
</feature>
<dbReference type="AlphaFoldDB" id="A0A2K1QL83"/>
<proteinExistence type="predicted"/>
<feature type="compositionally biased region" description="Polar residues" evidence="1">
    <location>
        <begin position="159"/>
        <end position="169"/>
    </location>
</feature>
<feature type="compositionally biased region" description="Polar residues" evidence="1">
    <location>
        <begin position="337"/>
        <end position="354"/>
    </location>
</feature>
<accession>A0A2K1QL83</accession>
<gene>
    <name evidence="2" type="ORF">CAC42_4183</name>
</gene>
<comment type="caution">
    <text evidence="2">The sequence shown here is derived from an EMBL/GenBank/DDBJ whole genome shotgun (WGS) entry which is preliminary data.</text>
</comment>
<reference evidence="2 3" key="1">
    <citation type="submission" date="2017-06" db="EMBL/GenBank/DDBJ databases">
        <title>Draft genome sequence of a variant of Elsinoe murrayae.</title>
        <authorList>
            <person name="Cheng Q."/>
        </authorList>
    </citation>
    <scope>NUCLEOTIDE SEQUENCE [LARGE SCALE GENOMIC DNA]</scope>
    <source>
        <strain evidence="2 3">CQ-2017a</strain>
    </source>
</reference>